<evidence type="ECO:0000256" key="1">
    <source>
        <dbReference type="ARBA" id="ARBA00001946"/>
    </source>
</evidence>
<dbReference type="PANTHER" id="PTHR45138:SF9">
    <property type="entry name" value="DIGUANYLATE CYCLASE DGCM-RELATED"/>
    <property type="match status" value="1"/>
</dbReference>
<dbReference type="Pfam" id="PF00990">
    <property type="entry name" value="GGDEF"/>
    <property type="match status" value="1"/>
</dbReference>
<feature type="transmembrane region" description="Helical" evidence="4">
    <location>
        <begin position="175"/>
        <end position="196"/>
    </location>
</feature>
<keyword evidence="4" id="KW-0812">Transmembrane</keyword>
<evidence type="ECO:0000256" key="4">
    <source>
        <dbReference type="SAM" id="Phobius"/>
    </source>
</evidence>
<dbReference type="PANTHER" id="PTHR45138">
    <property type="entry name" value="REGULATORY COMPONENTS OF SENSORY TRANSDUCTION SYSTEM"/>
    <property type="match status" value="1"/>
</dbReference>
<evidence type="ECO:0000256" key="2">
    <source>
        <dbReference type="ARBA" id="ARBA00012528"/>
    </source>
</evidence>
<evidence type="ECO:0000259" key="5">
    <source>
        <dbReference type="PROSITE" id="PS50887"/>
    </source>
</evidence>
<dbReference type="Proteomes" id="UP000238730">
    <property type="component" value="Unassembled WGS sequence"/>
</dbReference>
<dbReference type="NCBIfam" id="TIGR00254">
    <property type="entry name" value="GGDEF"/>
    <property type="match status" value="1"/>
</dbReference>
<dbReference type="RefSeq" id="WP_198038488.1">
    <property type="nucleotide sequence ID" value="NZ_MSCJ01000003.1"/>
</dbReference>
<dbReference type="EC" id="2.7.7.65" evidence="2"/>
<dbReference type="GO" id="GO:0052621">
    <property type="term" value="F:diguanylate cyclase activity"/>
    <property type="evidence" value="ECO:0007669"/>
    <property type="project" value="UniProtKB-EC"/>
</dbReference>
<accession>A0A2S7VHX6</accession>
<dbReference type="InterPro" id="IPR029787">
    <property type="entry name" value="Nucleotide_cyclase"/>
</dbReference>
<feature type="domain" description="GGDEF" evidence="5">
    <location>
        <begin position="236"/>
        <end position="363"/>
    </location>
</feature>
<dbReference type="SUPFAM" id="SSF55073">
    <property type="entry name" value="Nucleotide cyclase"/>
    <property type="match status" value="1"/>
</dbReference>
<dbReference type="InterPro" id="IPR000160">
    <property type="entry name" value="GGDEF_dom"/>
</dbReference>
<dbReference type="InterPro" id="IPR043128">
    <property type="entry name" value="Rev_trsase/Diguanyl_cyclase"/>
</dbReference>
<dbReference type="GO" id="GO:1902201">
    <property type="term" value="P:negative regulation of bacterial-type flagellum-dependent cell motility"/>
    <property type="evidence" value="ECO:0007669"/>
    <property type="project" value="TreeGrafter"/>
</dbReference>
<keyword evidence="4" id="KW-0472">Membrane</keyword>
<comment type="catalytic activity">
    <reaction evidence="3">
        <text>2 GTP = 3',3'-c-di-GMP + 2 diphosphate</text>
        <dbReference type="Rhea" id="RHEA:24898"/>
        <dbReference type="ChEBI" id="CHEBI:33019"/>
        <dbReference type="ChEBI" id="CHEBI:37565"/>
        <dbReference type="ChEBI" id="CHEBI:58805"/>
        <dbReference type="EC" id="2.7.7.65"/>
    </reaction>
</comment>
<gene>
    <name evidence="6" type="ORF">BTO08_16085</name>
</gene>
<dbReference type="CDD" id="cd01949">
    <property type="entry name" value="GGDEF"/>
    <property type="match status" value="1"/>
</dbReference>
<dbReference type="PROSITE" id="PS50887">
    <property type="entry name" value="GGDEF"/>
    <property type="match status" value="1"/>
</dbReference>
<dbReference type="FunFam" id="3.30.70.270:FF:000001">
    <property type="entry name" value="Diguanylate cyclase domain protein"/>
    <property type="match status" value="1"/>
</dbReference>
<dbReference type="SMART" id="SM00267">
    <property type="entry name" value="GGDEF"/>
    <property type="match status" value="1"/>
</dbReference>
<dbReference type="GO" id="GO:0005886">
    <property type="term" value="C:plasma membrane"/>
    <property type="evidence" value="ECO:0007669"/>
    <property type="project" value="TreeGrafter"/>
</dbReference>
<comment type="caution">
    <text evidence="6">The sequence shown here is derived from an EMBL/GenBank/DDBJ whole genome shotgun (WGS) entry which is preliminary data.</text>
</comment>
<comment type="cofactor">
    <cofactor evidence="1">
        <name>Mg(2+)</name>
        <dbReference type="ChEBI" id="CHEBI:18420"/>
    </cofactor>
</comment>
<name>A0A2S7VHX6_PHOAN</name>
<dbReference type="GO" id="GO:0043709">
    <property type="term" value="P:cell adhesion involved in single-species biofilm formation"/>
    <property type="evidence" value="ECO:0007669"/>
    <property type="project" value="TreeGrafter"/>
</dbReference>
<protein>
    <recommendedName>
        <fullName evidence="2">diguanylate cyclase</fullName>
        <ecNumber evidence="2">2.7.7.65</ecNumber>
    </recommendedName>
</protein>
<reference evidence="6 7" key="1">
    <citation type="submission" date="2016-12" db="EMBL/GenBank/DDBJ databases">
        <title>Diversity of luminous bacteria.</title>
        <authorList>
            <person name="Yoshizawa S."/>
            <person name="Kogure K."/>
        </authorList>
    </citation>
    <scope>NUCLEOTIDE SEQUENCE [LARGE SCALE GENOMIC DNA]</scope>
    <source>
        <strain evidence="6 7">LC1-200</strain>
    </source>
</reference>
<proteinExistence type="predicted"/>
<evidence type="ECO:0000313" key="7">
    <source>
        <dbReference type="Proteomes" id="UP000238730"/>
    </source>
</evidence>
<sequence length="363" mass="43045">MYESGVYKFNDNDKNQGGVIISKDGLYPELLEDLNNNYKDILGFLPKSYFKSLTFIMPNAHYVLPLKDKKYIIDNDYINDVIKRKKLNYKFNFFRDDDVKVSSKDKNKNRQEIILPIYIKGVIEAIFIVDVDISCITKYINNYNDEMYTQYEVENKDGLLTQKIEVPYAKNDKEYIYIGLNLFDVMLLIFKLYLIIECMYQILCRMFTFFYKRIMYDSMTHCLRRNIFDMKYKTLSSRSVIIFDIDHFKLINDNFGHAIGDHVIGEIGKMLQQQARKHHLYFRWGGEEFLILLPKTNKKALLDYAEILRHEVESMTLLDGNNVTISLGTSEQKPKEHIYQTIYRADMALYQAKELGRNKSHYL</sequence>
<dbReference type="Gene3D" id="3.30.70.270">
    <property type="match status" value="1"/>
</dbReference>
<keyword evidence="4" id="KW-1133">Transmembrane helix</keyword>
<dbReference type="InterPro" id="IPR050469">
    <property type="entry name" value="Diguanylate_Cyclase"/>
</dbReference>
<evidence type="ECO:0000313" key="6">
    <source>
        <dbReference type="EMBL" id="PQJ61796.1"/>
    </source>
</evidence>
<dbReference type="EMBL" id="MSCJ01000003">
    <property type="protein sequence ID" value="PQJ61796.1"/>
    <property type="molecule type" value="Genomic_DNA"/>
</dbReference>
<evidence type="ECO:0000256" key="3">
    <source>
        <dbReference type="ARBA" id="ARBA00034247"/>
    </source>
</evidence>
<dbReference type="AlphaFoldDB" id="A0A2S7VHX6"/>
<organism evidence="6 7">
    <name type="scientific">Photobacterium angustum</name>
    <dbReference type="NCBI Taxonomy" id="661"/>
    <lineage>
        <taxon>Bacteria</taxon>
        <taxon>Pseudomonadati</taxon>
        <taxon>Pseudomonadota</taxon>
        <taxon>Gammaproteobacteria</taxon>
        <taxon>Vibrionales</taxon>
        <taxon>Vibrionaceae</taxon>
        <taxon>Photobacterium</taxon>
    </lineage>
</organism>